<comment type="caution">
    <text evidence="4">The sequence shown here is derived from an EMBL/GenBank/DDBJ whole genome shotgun (WGS) entry which is preliminary data.</text>
</comment>
<reference evidence="4 5" key="1">
    <citation type="submission" date="2024-01" db="EMBL/GenBank/DDBJ databases">
        <title>The genomes of 5 underutilized Papilionoideae crops provide insights into root nodulation and disease resistanc.</title>
        <authorList>
            <person name="Yuan L."/>
        </authorList>
    </citation>
    <scope>NUCLEOTIDE SEQUENCE [LARGE SCALE GENOMIC DNA]</scope>
    <source>
        <strain evidence="4">ZHUSHIDOU_FW_LH</strain>
        <tissue evidence="4">Leaf</tissue>
    </source>
</reference>
<sequence>MKVCDDLKKGKYNDHQNLLHHQQQQQQTHDPSGNICRGCTMFLRRLGNECSFKCLFVLILSFSVLLSGIFWLFPRLTMKNGFDAKDEIKHSASVQAYFRLEKPVTQLIPFFKILEYDINSEIAVPNTKVAILSMHQSVAPNLTDVVFGVLSNPMNVSINPGSLSILRSSFIELFFQKSNLTLTTSIFGNASMFKIIKFSGGVTVIPEQIVSISQIPQVLFNFTIDASISKVLDKFVEMRDQLKFGLYLKSDEEVFVQITNVKGSTIASPIVVQASVMSRYGDILPQRLKQLAESIRGSQAKNLGLDYSVFGWVNEIRLSSFLEGTLHAMSSSSSPSPSPSPSYSPTSSPAPSIVTEHPLDPSPISGFTYSPISSPEPYSRPSFSPDYLPHASAPVSQSVSPIAKTAPYLPTAEAFLASAGGDFLRESLYWDEGSSSYANKASATAL</sequence>
<evidence type="ECO:0000256" key="2">
    <source>
        <dbReference type="SAM" id="Phobius"/>
    </source>
</evidence>
<dbReference type="InterPro" id="IPR055464">
    <property type="entry name" value="DUF7036"/>
</dbReference>
<feature type="region of interest" description="Disordered" evidence="1">
    <location>
        <begin position="329"/>
        <end position="357"/>
    </location>
</feature>
<protein>
    <recommendedName>
        <fullName evidence="3">DUF7036 domain-containing protein</fullName>
    </recommendedName>
</protein>
<dbReference type="EMBL" id="JAYWIO010000008">
    <property type="protein sequence ID" value="KAK7247318.1"/>
    <property type="molecule type" value="Genomic_DNA"/>
</dbReference>
<accession>A0AAN9E6H8</accession>
<keyword evidence="2" id="KW-0812">Transmembrane</keyword>
<gene>
    <name evidence="4" type="ORF">RIF29_42199</name>
</gene>
<dbReference type="Proteomes" id="UP001372338">
    <property type="component" value="Unassembled WGS sequence"/>
</dbReference>
<evidence type="ECO:0000313" key="5">
    <source>
        <dbReference type="Proteomes" id="UP001372338"/>
    </source>
</evidence>
<keyword evidence="2" id="KW-1133">Transmembrane helix</keyword>
<dbReference type="AlphaFoldDB" id="A0AAN9E6H8"/>
<keyword evidence="5" id="KW-1185">Reference proteome</keyword>
<feature type="transmembrane region" description="Helical" evidence="2">
    <location>
        <begin position="54"/>
        <end position="73"/>
    </location>
</feature>
<evidence type="ECO:0000256" key="1">
    <source>
        <dbReference type="SAM" id="MobiDB-lite"/>
    </source>
</evidence>
<organism evidence="4 5">
    <name type="scientific">Crotalaria pallida</name>
    <name type="common">Smooth rattlebox</name>
    <name type="synonym">Crotalaria striata</name>
    <dbReference type="NCBI Taxonomy" id="3830"/>
    <lineage>
        <taxon>Eukaryota</taxon>
        <taxon>Viridiplantae</taxon>
        <taxon>Streptophyta</taxon>
        <taxon>Embryophyta</taxon>
        <taxon>Tracheophyta</taxon>
        <taxon>Spermatophyta</taxon>
        <taxon>Magnoliopsida</taxon>
        <taxon>eudicotyledons</taxon>
        <taxon>Gunneridae</taxon>
        <taxon>Pentapetalae</taxon>
        <taxon>rosids</taxon>
        <taxon>fabids</taxon>
        <taxon>Fabales</taxon>
        <taxon>Fabaceae</taxon>
        <taxon>Papilionoideae</taxon>
        <taxon>50 kb inversion clade</taxon>
        <taxon>genistoids sensu lato</taxon>
        <taxon>core genistoids</taxon>
        <taxon>Crotalarieae</taxon>
        <taxon>Crotalaria</taxon>
    </lineage>
</organism>
<keyword evidence="2" id="KW-0472">Membrane</keyword>
<feature type="domain" description="DUF7036" evidence="3">
    <location>
        <begin position="97"/>
        <end position="188"/>
    </location>
</feature>
<feature type="domain" description="DUF7036" evidence="3">
    <location>
        <begin position="221"/>
        <end position="311"/>
    </location>
</feature>
<proteinExistence type="predicted"/>
<evidence type="ECO:0000313" key="4">
    <source>
        <dbReference type="EMBL" id="KAK7247318.1"/>
    </source>
</evidence>
<evidence type="ECO:0000259" key="3">
    <source>
        <dbReference type="Pfam" id="PF23041"/>
    </source>
</evidence>
<feature type="compositionally biased region" description="Low complexity" evidence="1">
    <location>
        <begin position="343"/>
        <end position="352"/>
    </location>
</feature>
<name>A0AAN9E6H8_CROPI</name>
<dbReference type="Pfam" id="PF23041">
    <property type="entry name" value="DUF7036"/>
    <property type="match status" value="2"/>
</dbReference>
<dbReference type="PANTHER" id="PTHR33826:SF4">
    <property type="entry name" value="F20B24.21"/>
    <property type="match status" value="1"/>
</dbReference>
<dbReference type="PANTHER" id="PTHR33826">
    <property type="entry name" value="F20B24.21"/>
    <property type="match status" value="1"/>
</dbReference>